<dbReference type="Pfam" id="PF12982">
    <property type="entry name" value="DUF3866"/>
    <property type="match status" value="1"/>
</dbReference>
<gene>
    <name evidence="1" type="ORF">SAMN04488025_10453</name>
</gene>
<dbReference type="OrthoDB" id="3401376at2"/>
<name>A0A1I2L4H8_9BACL</name>
<organism evidence="1 2">
    <name type="scientific">Planifilum fulgidum</name>
    <dbReference type="NCBI Taxonomy" id="201973"/>
    <lineage>
        <taxon>Bacteria</taxon>
        <taxon>Bacillati</taxon>
        <taxon>Bacillota</taxon>
        <taxon>Bacilli</taxon>
        <taxon>Bacillales</taxon>
        <taxon>Thermoactinomycetaceae</taxon>
        <taxon>Planifilum</taxon>
    </lineage>
</organism>
<evidence type="ECO:0000313" key="1">
    <source>
        <dbReference type="EMBL" id="SFF74242.1"/>
    </source>
</evidence>
<dbReference type="EMBL" id="FOOK01000004">
    <property type="protein sequence ID" value="SFF74242.1"/>
    <property type="molecule type" value="Genomic_DNA"/>
</dbReference>
<protein>
    <recommendedName>
        <fullName evidence="3">DUF3866 domain-containing protein</fullName>
    </recommendedName>
</protein>
<evidence type="ECO:0008006" key="3">
    <source>
        <dbReference type="Google" id="ProtNLM"/>
    </source>
</evidence>
<reference evidence="1 2" key="1">
    <citation type="submission" date="2016-10" db="EMBL/GenBank/DDBJ databases">
        <authorList>
            <person name="de Groot N.N."/>
        </authorList>
    </citation>
    <scope>NUCLEOTIDE SEQUENCE [LARGE SCALE GENOMIC DNA]</scope>
    <source>
        <strain evidence="1 2">DSM 44945</strain>
    </source>
</reference>
<dbReference type="Proteomes" id="UP000198661">
    <property type="component" value="Unassembled WGS sequence"/>
</dbReference>
<dbReference type="InterPro" id="IPR024479">
    <property type="entry name" value="DUF3866"/>
</dbReference>
<dbReference type="AlphaFoldDB" id="A0A1I2L4H8"/>
<proteinExistence type="predicted"/>
<sequence>MIRWELGRVEEVLEEREEIQRLKVRLVESGETGTAVHYPPLLGRVEAGDEVWLNATAVRLSLGTGGNHFVGWVNRPPRSTPVRGHIMKLRYTPWQIALRTGEEQGSPHHEILRDCRSLEGAPVLIGELHSMLPVAVSTWRYLADREGAEPRIVYVMTDGGALPIALSRHVQTLTELGWLNGTVTAGHAFGGTLEAVNLYSGLLLAVHALKADLVFVSMGPGIVGTETAYGFTGVEQGQAINAVHSLGGVPVAIPRLQKADRRLRHRGLSHHTRTVLASVALAPAVVPHPEDQDLSELRRTAKAKHHWIPFRLSLEQVAERMSAYPLAVRTMGRTLEEDPLFFTTVAGAAETAWRLWRDLSDGLAPAESIARLASGNG</sequence>
<evidence type="ECO:0000313" key="2">
    <source>
        <dbReference type="Proteomes" id="UP000198661"/>
    </source>
</evidence>
<accession>A0A1I2L4H8</accession>
<dbReference type="STRING" id="201973.SAMN04488025_10453"/>
<keyword evidence="2" id="KW-1185">Reference proteome</keyword>
<dbReference type="RefSeq" id="WP_092035872.1">
    <property type="nucleotide sequence ID" value="NZ_FOOK01000004.1"/>
</dbReference>